<comment type="caution">
    <text evidence="2">The sequence shown here is derived from an EMBL/GenBank/DDBJ whole genome shotgun (WGS) entry which is preliminary data.</text>
</comment>
<dbReference type="CDD" id="cd00303">
    <property type="entry name" value="retropepsin_like"/>
    <property type="match status" value="1"/>
</dbReference>
<feature type="compositionally biased region" description="Polar residues" evidence="1">
    <location>
        <begin position="189"/>
        <end position="201"/>
    </location>
</feature>
<accession>A0A420HYQ6</accession>
<organism evidence="2 3">
    <name type="scientific">Golovinomyces cichoracearum</name>
    <dbReference type="NCBI Taxonomy" id="62708"/>
    <lineage>
        <taxon>Eukaryota</taxon>
        <taxon>Fungi</taxon>
        <taxon>Dikarya</taxon>
        <taxon>Ascomycota</taxon>
        <taxon>Pezizomycotina</taxon>
        <taxon>Leotiomycetes</taxon>
        <taxon>Erysiphales</taxon>
        <taxon>Erysiphaceae</taxon>
        <taxon>Golovinomyces</taxon>
    </lineage>
</organism>
<evidence type="ECO:0000256" key="1">
    <source>
        <dbReference type="SAM" id="MobiDB-lite"/>
    </source>
</evidence>
<proteinExistence type="predicted"/>
<feature type="region of interest" description="Disordered" evidence="1">
    <location>
        <begin position="154"/>
        <end position="205"/>
    </location>
</feature>
<evidence type="ECO:0000313" key="2">
    <source>
        <dbReference type="EMBL" id="RKF62554.1"/>
    </source>
</evidence>
<feature type="compositionally biased region" description="Polar residues" evidence="1">
    <location>
        <begin position="164"/>
        <end position="178"/>
    </location>
</feature>
<gene>
    <name evidence="2" type="ORF">GcC1_146011</name>
</gene>
<evidence type="ECO:0000313" key="3">
    <source>
        <dbReference type="Proteomes" id="UP000285405"/>
    </source>
</evidence>
<reference evidence="2 3" key="1">
    <citation type="journal article" date="2018" name="BMC Genomics">
        <title>Comparative genome analyses reveal sequence features reflecting distinct modes of host-adaptation between dicot and monocot powdery mildew.</title>
        <authorList>
            <person name="Wu Y."/>
            <person name="Ma X."/>
            <person name="Pan Z."/>
            <person name="Kale S.D."/>
            <person name="Song Y."/>
            <person name="King H."/>
            <person name="Zhang Q."/>
            <person name="Presley C."/>
            <person name="Deng X."/>
            <person name="Wei C.I."/>
            <person name="Xiao S."/>
        </authorList>
    </citation>
    <scope>NUCLEOTIDE SEQUENCE [LARGE SCALE GENOMIC DNA]</scope>
    <source>
        <strain evidence="2">UCSC1</strain>
    </source>
</reference>
<feature type="compositionally biased region" description="Basic and acidic residues" evidence="1">
    <location>
        <begin position="154"/>
        <end position="163"/>
    </location>
</feature>
<feature type="non-terminal residue" evidence="2">
    <location>
        <position position="1"/>
    </location>
</feature>
<dbReference type="OrthoDB" id="3561912at2759"/>
<sequence>SCKLSRNRLFISTDAHVDGGANLFGAIRTLTACKIAKAFGITFVKLPVPFHPTGYDGRPGLPITHAILLTLSLQERRINFPFLVTDLGHNDILIGKKFLQHYGIVQHYATGDQNLIWPPDMPPTPYFGRELFLDKDNWNLSPSLKHMQDARRRDIANDKEGTKSKNSNRTKQIIQSSEKTPHKAVELNIDSNSPNTPTSPKKNYRPSSFIRDLKKAWKKWRNFFAVLKLSQMYHVILYLS</sequence>
<dbReference type="Proteomes" id="UP000285405">
    <property type="component" value="Unassembled WGS sequence"/>
</dbReference>
<dbReference type="EMBL" id="MCBR01014671">
    <property type="protein sequence ID" value="RKF62554.1"/>
    <property type="molecule type" value="Genomic_DNA"/>
</dbReference>
<protein>
    <submittedName>
        <fullName evidence="2">Uncharacterized protein</fullName>
    </submittedName>
</protein>
<name>A0A420HYQ6_9PEZI</name>
<dbReference type="AlphaFoldDB" id="A0A420HYQ6"/>